<comment type="caution">
    <text evidence="1">The sequence shown here is derived from an EMBL/GenBank/DDBJ whole genome shotgun (WGS) entry which is preliminary data.</text>
</comment>
<evidence type="ECO:0000313" key="1">
    <source>
        <dbReference type="EMBL" id="MDO8106964.1"/>
    </source>
</evidence>
<name>A0ABT9D7W8_9CELL</name>
<proteinExistence type="predicted"/>
<organism evidence="1 2">
    <name type="scientific">Actinotalea lenta</name>
    <dbReference type="NCBI Taxonomy" id="3064654"/>
    <lineage>
        <taxon>Bacteria</taxon>
        <taxon>Bacillati</taxon>
        <taxon>Actinomycetota</taxon>
        <taxon>Actinomycetes</taxon>
        <taxon>Micrococcales</taxon>
        <taxon>Cellulomonadaceae</taxon>
        <taxon>Actinotalea</taxon>
    </lineage>
</organism>
<sequence length="74" mass="8031">MGPEPTVELLIDRTRCVGHGSCAELLPELLTLDEWGYPSNPAGPVPAPLQRFARRAVGTCPVLALRLAEQPARR</sequence>
<dbReference type="Proteomes" id="UP001232536">
    <property type="component" value="Unassembled WGS sequence"/>
</dbReference>
<keyword evidence="2" id="KW-1185">Reference proteome</keyword>
<dbReference type="SUPFAM" id="SSF54862">
    <property type="entry name" value="4Fe-4S ferredoxins"/>
    <property type="match status" value="1"/>
</dbReference>
<accession>A0ABT9D7W8</accession>
<evidence type="ECO:0000313" key="2">
    <source>
        <dbReference type="Proteomes" id="UP001232536"/>
    </source>
</evidence>
<dbReference type="Pfam" id="PF13459">
    <property type="entry name" value="Fer4_15"/>
    <property type="match status" value="1"/>
</dbReference>
<dbReference type="RefSeq" id="WP_304600601.1">
    <property type="nucleotide sequence ID" value="NZ_JAUQYO010000001.1"/>
</dbReference>
<reference evidence="1 2" key="1">
    <citation type="submission" date="2023-07" db="EMBL/GenBank/DDBJ databases">
        <title>Description of novel actinomycetes strains, isolated from tidal flat sediment.</title>
        <authorList>
            <person name="Lu C."/>
        </authorList>
    </citation>
    <scope>NUCLEOTIDE SEQUENCE [LARGE SCALE GENOMIC DNA]</scope>
    <source>
        <strain evidence="1 2">SYSU T00b441</strain>
    </source>
</reference>
<dbReference type="EMBL" id="JAUQYP010000001">
    <property type="protein sequence ID" value="MDO8106964.1"/>
    <property type="molecule type" value="Genomic_DNA"/>
</dbReference>
<gene>
    <name evidence="1" type="ORF">Q6348_07105</name>
</gene>
<protein>
    <submittedName>
        <fullName evidence="1">Ferredoxin</fullName>
    </submittedName>
</protein>
<dbReference type="Gene3D" id="3.30.70.20">
    <property type="match status" value="1"/>
</dbReference>